<evidence type="ECO:0000313" key="2">
    <source>
        <dbReference type="Proteomes" id="UP000180036"/>
    </source>
</evidence>
<reference evidence="1 2" key="1">
    <citation type="submission" date="2016-10" db="EMBL/GenBank/DDBJ databases">
        <authorList>
            <person name="Marach S."/>
            <person name="Prathuangwong S."/>
            <person name="Takikawa Y."/>
            <person name="Dohra H."/>
        </authorList>
    </citation>
    <scope>NUCLEOTIDE SEQUENCE [LARGE SCALE GENOMIC DNA]</scope>
    <source>
        <strain evidence="1 2">K2</strain>
    </source>
</reference>
<sequence length="69" mass="7815">MHQMFHLMDHIKFHLIVIKPKKESACMNFKKSVFVVLGLSLTLVCGLGMNSVEKQAQDTIQVASDRLQT</sequence>
<name>A0AAP7TC02_BACAM</name>
<comment type="caution">
    <text evidence="1">The sequence shown here is derived from an EMBL/GenBank/DDBJ whole genome shotgun (WGS) entry which is preliminary data.</text>
</comment>
<dbReference type="EMBL" id="MOEA01000002">
    <property type="protein sequence ID" value="OIK21923.1"/>
    <property type="molecule type" value="Genomic_DNA"/>
</dbReference>
<evidence type="ECO:0000313" key="1">
    <source>
        <dbReference type="EMBL" id="OIK21923.1"/>
    </source>
</evidence>
<dbReference type="Proteomes" id="UP000180036">
    <property type="component" value="Unassembled WGS sequence"/>
</dbReference>
<organism evidence="1 2">
    <name type="scientific">Bacillus amyloliquefaciens</name>
    <name type="common">Bacillus velezensis</name>
    <dbReference type="NCBI Taxonomy" id="1390"/>
    <lineage>
        <taxon>Bacteria</taxon>
        <taxon>Bacillati</taxon>
        <taxon>Bacillota</taxon>
        <taxon>Bacilli</taxon>
        <taxon>Bacillales</taxon>
        <taxon>Bacillaceae</taxon>
        <taxon>Bacillus</taxon>
        <taxon>Bacillus amyloliquefaciens group</taxon>
    </lineage>
</organism>
<gene>
    <name evidence="1" type="ORF">BKP66_10285</name>
</gene>
<protein>
    <submittedName>
        <fullName evidence="1">Uncharacterized protein</fullName>
    </submittedName>
</protein>
<dbReference type="AlphaFoldDB" id="A0AAP7TC02"/>
<proteinExistence type="predicted"/>
<accession>A0AAP7TC02</accession>